<dbReference type="EMBL" id="SGWV01000011">
    <property type="protein sequence ID" value="RZS52282.1"/>
    <property type="molecule type" value="Genomic_DNA"/>
</dbReference>
<proteinExistence type="predicted"/>
<reference evidence="1 2" key="1">
    <citation type="submission" date="2019-02" db="EMBL/GenBank/DDBJ databases">
        <title>Genomic Encyclopedia of Type Strains, Phase IV (KMG-IV): sequencing the most valuable type-strain genomes for metagenomic binning, comparative biology and taxonomic classification.</title>
        <authorList>
            <person name="Goeker M."/>
        </authorList>
    </citation>
    <scope>NUCLEOTIDE SEQUENCE [LARGE SCALE GENOMIC DNA]</scope>
    <source>
        <strain evidence="1 2">DSM 10617</strain>
    </source>
</reference>
<evidence type="ECO:0008006" key="3">
    <source>
        <dbReference type="Google" id="ProtNLM"/>
    </source>
</evidence>
<dbReference type="RefSeq" id="WP_207224858.1">
    <property type="nucleotide sequence ID" value="NZ_SGWV01000011.1"/>
</dbReference>
<evidence type="ECO:0000313" key="1">
    <source>
        <dbReference type="EMBL" id="RZS52282.1"/>
    </source>
</evidence>
<sequence length="203" mass="21036">MSNTPAAAPDAKIALVRDSYTMPEQEYAQLDALKRRALALGHPVKKSELLRAGVAALVAMADDVLLAAVQAVPPLKTGRPKGSKAEVDAPVAEVAKPAKAPKVAKVDKVLKAEKVEKVAKPEKAVKAVKAESAEKPAKSAKPVKAKVAAEVKAEVKAELKPEVKAEAVVPQAVVRVGKKAAGQVVKQAVPAKPAARRVAAPKA</sequence>
<name>A0A4Q7LE48_9BURK</name>
<keyword evidence="2" id="KW-1185">Reference proteome</keyword>
<comment type="caution">
    <text evidence="1">The sequence shown here is derived from an EMBL/GenBank/DDBJ whole genome shotgun (WGS) entry which is preliminary data.</text>
</comment>
<gene>
    <name evidence="1" type="ORF">EV685_3474</name>
</gene>
<evidence type="ECO:0000313" key="2">
    <source>
        <dbReference type="Proteomes" id="UP000293433"/>
    </source>
</evidence>
<dbReference type="AlphaFoldDB" id="A0A4Q7LE48"/>
<organism evidence="1 2">
    <name type="scientific">Sphaerotilus mobilis</name>
    <dbReference type="NCBI Taxonomy" id="47994"/>
    <lineage>
        <taxon>Bacteria</taxon>
        <taxon>Pseudomonadati</taxon>
        <taxon>Pseudomonadota</taxon>
        <taxon>Betaproteobacteria</taxon>
        <taxon>Burkholderiales</taxon>
        <taxon>Sphaerotilaceae</taxon>
        <taxon>Sphaerotilus</taxon>
    </lineage>
</organism>
<accession>A0A4Q7LE48</accession>
<dbReference type="Proteomes" id="UP000293433">
    <property type="component" value="Unassembled WGS sequence"/>
</dbReference>
<protein>
    <recommendedName>
        <fullName evidence="3">Histone H1-like nucleoprotein HC2</fullName>
    </recommendedName>
</protein>